<feature type="transmembrane region" description="Helical" evidence="1">
    <location>
        <begin position="260"/>
        <end position="278"/>
    </location>
</feature>
<gene>
    <name evidence="2" type="ORF">KC660_00910</name>
</gene>
<comment type="caution">
    <text evidence="2">The sequence shown here is derived from an EMBL/GenBank/DDBJ whole genome shotgun (WGS) entry which is preliminary data.</text>
</comment>
<evidence type="ECO:0000256" key="1">
    <source>
        <dbReference type="SAM" id="Phobius"/>
    </source>
</evidence>
<feature type="transmembrane region" description="Helical" evidence="1">
    <location>
        <begin position="175"/>
        <end position="195"/>
    </location>
</feature>
<proteinExistence type="predicted"/>
<keyword evidence="1" id="KW-0812">Transmembrane</keyword>
<reference evidence="2" key="2">
    <citation type="journal article" date="2021" name="Microbiome">
        <title>Successional dynamics and alternative stable states in a saline activated sludge microbial community over 9 years.</title>
        <authorList>
            <person name="Wang Y."/>
            <person name="Ye J."/>
            <person name="Ju F."/>
            <person name="Liu L."/>
            <person name="Boyd J.A."/>
            <person name="Deng Y."/>
            <person name="Parks D.H."/>
            <person name="Jiang X."/>
            <person name="Yin X."/>
            <person name="Woodcroft B.J."/>
            <person name="Tyson G.W."/>
            <person name="Hugenholtz P."/>
            <person name="Polz M.F."/>
            <person name="Zhang T."/>
        </authorList>
    </citation>
    <scope>NUCLEOTIDE SEQUENCE</scope>
    <source>
        <strain evidence="2">HKST-UBA10</strain>
    </source>
</reference>
<feature type="transmembrane region" description="Helical" evidence="1">
    <location>
        <begin position="207"/>
        <end position="225"/>
    </location>
</feature>
<feature type="transmembrane region" description="Helical" evidence="1">
    <location>
        <begin position="40"/>
        <end position="58"/>
    </location>
</feature>
<name>A0A955L2Z3_9BACT</name>
<feature type="transmembrane region" description="Helical" evidence="1">
    <location>
        <begin position="231"/>
        <end position="248"/>
    </location>
</feature>
<accession>A0A955L2Z3</accession>
<keyword evidence="1" id="KW-1133">Transmembrane helix</keyword>
<organism evidence="2 3">
    <name type="scientific">Candidatus Dojkabacteria bacterium</name>
    <dbReference type="NCBI Taxonomy" id="2099670"/>
    <lineage>
        <taxon>Bacteria</taxon>
        <taxon>Candidatus Dojkabacteria</taxon>
    </lineage>
</organism>
<evidence type="ECO:0000313" key="3">
    <source>
        <dbReference type="Proteomes" id="UP000782843"/>
    </source>
</evidence>
<dbReference type="AlphaFoldDB" id="A0A955L2Z3"/>
<feature type="transmembrane region" description="Helical" evidence="1">
    <location>
        <begin position="115"/>
        <end position="136"/>
    </location>
</feature>
<evidence type="ECO:0000313" key="2">
    <source>
        <dbReference type="EMBL" id="MCA9381950.1"/>
    </source>
</evidence>
<feature type="transmembrane region" description="Helical" evidence="1">
    <location>
        <begin position="148"/>
        <end position="169"/>
    </location>
</feature>
<feature type="transmembrane region" description="Helical" evidence="1">
    <location>
        <begin position="16"/>
        <end position="34"/>
    </location>
</feature>
<keyword evidence="1" id="KW-0472">Membrane</keyword>
<sequence>MLEGKLFNKIWGQKRAFFYATAIAVSLFLLLLLKQNQEELKFVVYSLFPLYIILFEFYSSRQKYLYKMGQLKLQPKNVSYFQTKGILIHHLILPVLLLVGALGFIYFTASSLANLALVFLCYFCYFVLFENFKYLYTNNFVYERRTHYVFDLIKLVSFFLFTTLIFHFYDLGLSKFGLIAIIGVVVLLFFMFEVLRREQVSSPVTGFVFASTFITMLIAYLLLTFLDLNTIELSAITFSCYYLLGSILHHKLSGTFSAKILTEYALMSTLLITMVFFLE</sequence>
<reference evidence="2" key="1">
    <citation type="submission" date="2020-04" db="EMBL/GenBank/DDBJ databases">
        <authorList>
            <person name="Zhang T."/>
        </authorList>
    </citation>
    <scope>NUCLEOTIDE SEQUENCE</scope>
    <source>
        <strain evidence="2">HKST-UBA10</strain>
    </source>
</reference>
<dbReference type="EMBL" id="JAGQLG010000029">
    <property type="protein sequence ID" value="MCA9381950.1"/>
    <property type="molecule type" value="Genomic_DNA"/>
</dbReference>
<dbReference type="Proteomes" id="UP000782843">
    <property type="component" value="Unassembled WGS sequence"/>
</dbReference>
<protein>
    <submittedName>
        <fullName evidence="2">Uncharacterized protein</fullName>
    </submittedName>
</protein>
<feature type="transmembrane region" description="Helical" evidence="1">
    <location>
        <begin position="86"/>
        <end position="109"/>
    </location>
</feature>